<feature type="non-terminal residue" evidence="1">
    <location>
        <position position="63"/>
    </location>
</feature>
<accession>A0A9N9DJU4</accession>
<dbReference type="EMBL" id="CAJVPQ010003837">
    <property type="protein sequence ID" value="CAG8638403.1"/>
    <property type="molecule type" value="Genomic_DNA"/>
</dbReference>
<dbReference type="AlphaFoldDB" id="A0A9N9DJU4"/>
<evidence type="ECO:0000313" key="2">
    <source>
        <dbReference type="Proteomes" id="UP000789570"/>
    </source>
</evidence>
<dbReference type="OrthoDB" id="2404704at2759"/>
<proteinExistence type="predicted"/>
<gene>
    <name evidence="1" type="ORF">FCALED_LOCUS10435</name>
</gene>
<sequence length="63" mass="7391">MKSGEWITIDNLPLNIIQDKGYRKMMMTLDPAFSIPFNKRIKNKIYTGYINAIEELKILLENT</sequence>
<dbReference type="Proteomes" id="UP000789570">
    <property type="component" value="Unassembled WGS sequence"/>
</dbReference>
<reference evidence="1" key="1">
    <citation type="submission" date="2021-06" db="EMBL/GenBank/DDBJ databases">
        <authorList>
            <person name="Kallberg Y."/>
            <person name="Tangrot J."/>
            <person name="Rosling A."/>
        </authorList>
    </citation>
    <scope>NUCLEOTIDE SEQUENCE</scope>
    <source>
        <strain evidence="1">UK204</strain>
    </source>
</reference>
<evidence type="ECO:0000313" key="1">
    <source>
        <dbReference type="EMBL" id="CAG8638403.1"/>
    </source>
</evidence>
<organism evidence="1 2">
    <name type="scientific">Funneliformis caledonium</name>
    <dbReference type="NCBI Taxonomy" id="1117310"/>
    <lineage>
        <taxon>Eukaryota</taxon>
        <taxon>Fungi</taxon>
        <taxon>Fungi incertae sedis</taxon>
        <taxon>Mucoromycota</taxon>
        <taxon>Glomeromycotina</taxon>
        <taxon>Glomeromycetes</taxon>
        <taxon>Glomerales</taxon>
        <taxon>Glomeraceae</taxon>
        <taxon>Funneliformis</taxon>
    </lineage>
</organism>
<comment type="caution">
    <text evidence="1">The sequence shown here is derived from an EMBL/GenBank/DDBJ whole genome shotgun (WGS) entry which is preliminary data.</text>
</comment>
<keyword evidence="2" id="KW-1185">Reference proteome</keyword>
<protein>
    <submittedName>
        <fullName evidence="1">17520_t:CDS:1</fullName>
    </submittedName>
</protein>
<dbReference type="SUPFAM" id="SSF140996">
    <property type="entry name" value="Hermes dimerisation domain"/>
    <property type="match status" value="1"/>
</dbReference>
<name>A0A9N9DJU4_9GLOM</name>